<reference evidence="2 3" key="1">
    <citation type="submission" date="2017-08" db="EMBL/GenBank/DDBJ databases">
        <title>Infants hospitalized years apart are colonized by the same room-sourced microbial strains.</title>
        <authorList>
            <person name="Brooks B."/>
            <person name="Olm M.R."/>
            <person name="Firek B.A."/>
            <person name="Baker R."/>
            <person name="Thomas B.C."/>
            <person name="Morowitz M.J."/>
            <person name="Banfield J.F."/>
        </authorList>
    </citation>
    <scope>NUCLEOTIDE SEQUENCE [LARGE SCALE GENOMIC DNA]</scope>
    <source>
        <strain evidence="2">S2_018_000_R2_104</strain>
    </source>
</reference>
<dbReference type="Gene3D" id="2.40.50.870">
    <property type="entry name" value="Protein of unknown function (DUF3299)"/>
    <property type="match status" value="1"/>
</dbReference>
<evidence type="ECO:0000256" key="1">
    <source>
        <dbReference type="SAM" id="SignalP"/>
    </source>
</evidence>
<organism evidence="2 3">
    <name type="scientific">Micavibrio aeruginosavorus</name>
    <dbReference type="NCBI Taxonomy" id="349221"/>
    <lineage>
        <taxon>Bacteria</taxon>
        <taxon>Pseudomonadati</taxon>
        <taxon>Bdellovibrionota</taxon>
        <taxon>Bdellovibrionia</taxon>
        <taxon>Bdellovibrionales</taxon>
        <taxon>Pseudobdellovibrionaceae</taxon>
        <taxon>Micavibrio</taxon>
    </lineage>
</organism>
<sequence>MVSFRLQIPLFLLAFMLCHAVPAQALTETDAPERTIADYIKDYVDVPEGAVDWKIFSKTKELKIEGRDADGMDYSFVKPEFPEDVKALNGKKIKIKGYMFPLESEDNQKMFLFGPFPVSCPFHYHVGPSMVLEVYTKGKGIKFSYDPLVLTGTLELVPEDLETGVFYRLKNASVE</sequence>
<keyword evidence="1" id="KW-0732">Signal</keyword>
<protein>
    <recommendedName>
        <fullName evidence="4">DUF3299 domain-containing protein</fullName>
    </recommendedName>
</protein>
<evidence type="ECO:0008006" key="4">
    <source>
        <dbReference type="Google" id="ProtNLM"/>
    </source>
</evidence>
<proteinExistence type="predicted"/>
<evidence type="ECO:0000313" key="2">
    <source>
        <dbReference type="EMBL" id="PZO86733.1"/>
    </source>
</evidence>
<dbReference type="Pfam" id="PF11736">
    <property type="entry name" value="DUF3299"/>
    <property type="match status" value="1"/>
</dbReference>
<comment type="caution">
    <text evidence="2">The sequence shown here is derived from an EMBL/GenBank/DDBJ whole genome shotgun (WGS) entry which is preliminary data.</text>
</comment>
<feature type="signal peptide" evidence="1">
    <location>
        <begin position="1"/>
        <end position="25"/>
    </location>
</feature>
<gene>
    <name evidence="2" type="ORF">DI626_05700</name>
</gene>
<dbReference type="Proteomes" id="UP000249557">
    <property type="component" value="Unassembled WGS sequence"/>
</dbReference>
<name>A0A2W4ZWK1_9BACT</name>
<accession>A0A2W4ZWK1</accession>
<dbReference type="AlphaFoldDB" id="A0A2W4ZWK1"/>
<dbReference type="InterPro" id="IPR021727">
    <property type="entry name" value="DUF3299"/>
</dbReference>
<feature type="chain" id="PRO_5015916266" description="DUF3299 domain-containing protein" evidence="1">
    <location>
        <begin position="26"/>
        <end position="175"/>
    </location>
</feature>
<dbReference type="EMBL" id="QFNK01000096">
    <property type="protein sequence ID" value="PZO86733.1"/>
    <property type="molecule type" value="Genomic_DNA"/>
</dbReference>
<evidence type="ECO:0000313" key="3">
    <source>
        <dbReference type="Proteomes" id="UP000249557"/>
    </source>
</evidence>